<keyword evidence="4 6" id="KW-1133">Transmembrane helix</keyword>
<feature type="transmembrane region" description="Helical" evidence="6">
    <location>
        <begin position="275"/>
        <end position="295"/>
    </location>
</feature>
<comment type="similarity">
    <text evidence="6">Belongs to the ABC-4 integral membrane protein family.</text>
</comment>
<name>A0ABU8HDL9_9BACI</name>
<evidence type="ECO:0000256" key="4">
    <source>
        <dbReference type="ARBA" id="ARBA00022989"/>
    </source>
</evidence>
<keyword evidence="3 6" id="KW-0812">Transmembrane</keyword>
<keyword evidence="2 6" id="KW-1003">Cell membrane</keyword>
<dbReference type="InterPro" id="IPR027022">
    <property type="entry name" value="ABC_permease_BceB-typ"/>
</dbReference>
<evidence type="ECO:0000256" key="6">
    <source>
        <dbReference type="PIRNR" id="PIRNR018968"/>
    </source>
</evidence>
<dbReference type="PIRSF" id="PIRSF018968">
    <property type="entry name" value="ABC_permease_BceB"/>
    <property type="match status" value="1"/>
</dbReference>
<evidence type="ECO:0000259" key="7">
    <source>
        <dbReference type="Pfam" id="PF02687"/>
    </source>
</evidence>
<dbReference type="Proteomes" id="UP001312865">
    <property type="component" value="Unassembled WGS sequence"/>
</dbReference>
<feature type="domain" description="ABC3 transporter permease C-terminal" evidence="7">
    <location>
        <begin position="62"/>
        <end position="175"/>
    </location>
</feature>
<feature type="transmembrane region" description="Helical" evidence="6">
    <location>
        <begin position="620"/>
        <end position="641"/>
    </location>
</feature>
<dbReference type="PANTHER" id="PTHR46795">
    <property type="entry name" value="ABC TRANSPORTER PERMEASE-RELATED-RELATED"/>
    <property type="match status" value="1"/>
</dbReference>
<evidence type="ECO:0000313" key="8">
    <source>
        <dbReference type="EMBL" id="MEI5907289.1"/>
    </source>
</evidence>
<dbReference type="InterPro" id="IPR052536">
    <property type="entry name" value="ABC-4_Integral_Memb_Prot"/>
</dbReference>
<feature type="transmembrane region" description="Helical" evidence="6">
    <location>
        <begin position="105"/>
        <end position="131"/>
    </location>
</feature>
<dbReference type="RefSeq" id="WP_336586721.1">
    <property type="nucleotide sequence ID" value="NZ_JBBAXC010000006.1"/>
</dbReference>
<keyword evidence="6" id="KW-0813">Transport</keyword>
<evidence type="ECO:0000256" key="5">
    <source>
        <dbReference type="ARBA" id="ARBA00023136"/>
    </source>
</evidence>
<evidence type="ECO:0000256" key="3">
    <source>
        <dbReference type="ARBA" id="ARBA00022692"/>
    </source>
</evidence>
<accession>A0ABU8HDL9</accession>
<evidence type="ECO:0000313" key="9">
    <source>
        <dbReference type="Proteomes" id="UP001312865"/>
    </source>
</evidence>
<dbReference type="Pfam" id="PF02687">
    <property type="entry name" value="FtsX"/>
    <property type="match status" value="1"/>
</dbReference>
<organism evidence="8 9">
    <name type="scientific">Bacillus spongiae</name>
    <dbReference type="NCBI Taxonomy" id="2683610"/>
    <lineage>
        <taxon>Bacteria</taxon>
        <taxon>Bacillati</taxon>
        <taxon>Bacillota</taxon>
        <taxon>Bacilli</taxon>
        <taxon>Bacillales</taxon>
        <taxon>Bacillaceae</taxon>
        <taxon>Bacillus</taxon>
    </lineage>
</organism>
<evidence type="ECO:0000256" key="2">
    <source>
        <dbReference type="ARBA" id="ARBA00022475"/>
    </source>
</evidence>
<gene>
    <name evidence="8" type="ORF">WAK64_09485</name>
</gene>
<sequence>MSFNQIVLKMAKAHYKKYLFYYLCNSFAVMFFFIFSTVYFNQQVVQVKKTESIQYVLTVPGVALIVFTVFFISYAHSNFIKRRKSEFGLLMTLGMSNRDIGKMLLLENGIIAFASLVSGILVGSIFSRLFFLLLIHSVGIQGISFHLNSQMFLYTIMIFLVVFIIAVGRSLFVVLKRNVVVSLKSDKAAELIKLKSPLMGGIGVAIVICSILGLYYTYSDPIIGGEFLLFWTIVTLIGLYMTIYQFTSFFIEIAKKNQSYYYRRILFLTSLDYKFKQLTSILMLVTVMIMVTILYSTINLFTYMSAEKEAIKGNPYDLAFLQTENKNNLHKEELYSIVDQKDNPMQKHLVIPIYSYYQNQAYSSWTNDYHFMSLDQFNKLTSSKWDLKGEEFLYYINDDPNNTDGDENYPINGFPLIDGNPTYTLKEIIVEKNINFVSNLHDFFIVDNSQYEQLKNTLDGFDSNLHFINVENWEETTDVVEKLAGKFSSSNEKSPPLTDLRVENTSEQFLFQISSKVGDYNRNKSSNGILFFVTTILSVIFFFGSFILLYLNLFSNVEKEKEKYKKLNNIGITSKEIKNIISKEITTIYFIPTIVGTTLAFLYLVAMATDIGGVMDNPELLLHFFIVAGVYHIIQIGFYLYSRKKMFFNLLSKGGSN</sequence>
<feature type="transmembrane region" description="Helical" evidence="6">
    <location>
        <begin position="52"/>
        <end position="75"/>
    </location>
</feature>
<reference evidence="8 9" key="1">
    <citation type="journal article" date="2018" name="J. Microbiol.">
        <title>Bacillus spongiae sp. nov., isolated from sponge of Jeju Island.</title>
        <authorList>
            <person name="Lee G.E."/>
            <person name="Im W.T."/>
            <person name="Park J.S."/>
        </authorList>
    </citation>
    <scope>NUCLEOTIDE SEQUENCE [LARGE SCALE GENOMIC DNA]</scope>
    <source>
        <strain evidence="8 9">135PIL107-10</strain>
    </source>
</reference>
<feature type="transmembrane region" description="Helical" evidence="6">
    <location>
        <begin position="151"/>
        <end position="175"/>
    </location>
</feature>
<feature type="transmembrane region" description="Helical" evidence="6">
    <location>
        <begin position="529"/>
        <end position="553"/>
    </location>
</feature>
<dbReference type="PANTHER" id="PTHR46795:SF3">
    <property type="entry name" value="ABC TRANSPORTER PERMEASE"/>
    <property type="match status" value="1"/>
</dbReference>
<comment type="caution">
    <text evidence="8">The sequence shown here is derived from an EMBL/GenBank/DDBJ whole genome shotgun (WGS) entry which is preliminary data.</text>
</comment>
<feature type="transmembrane region" description="Helical" evidence="6">
    <location>
        <begin position="588"/>
        <end position="608"/>
    </location>
</feature>
<evidence type="ECO:0000256" key="1">
    <source>
        <dbReference type="ARBA" id="ARBA00004651"/>
    </source>
</evidence>
<dbReference type="InterPro" id="IPR003838">
    <property type="entry name" value="ABC3_permease_C"/>
</dbReference>
<keyword evidence="5 6" id="KW-0472">Membrane</keyword>
<dbReference type="EMBL" id="JBBAXC010000006">
    <property type="protein sequence ID" value="MEI5907289.1"/>
    <property type="molecule type" value="Genomic_DNA"/>
</dbReference>
<feature type="transmembrane region" description="Helical" evidence="6">
    <location>
        <begin position="228"/>
        <end position="254"/>
    </location>
</feature>
<feature type="transmembrane region" description="Helical" evidence="6">
    <location>
        <begin position="20"/>
        <end position="40"/>
    </location>
</feature>
<comment type="subcellular location">
    <subcellularLocation>
        <location evidence="1 6">Cell membrane</location>
        <topology evidence="1 6">Multi-pass membrane protein</topology>
    </subcellularLocation>
</comment>
<proteinExistence type="inferred from homology"/>
<keyword evidence="9" id="KW-1185">Reference proteome</keyword>
<feature type="transmembrane region" description="Helical" evidence="6">
    <location>
        <begin position="196"/>
        <end position="216"/>
    </location>
</feature>
<protein>
    <submittedName>
        <fullName evidence="8">ABC transporter permease</fullName>
    </submittedName>
</protein>